<dbReference type="OrthoDB" id="5575062at2759"/>
<dbReference type="SUPFAM" id="SSF52540">
    <property type="entry name" value="P-loop containing nucleoside triphosphate hydrolases"/>
    <property type="match status" value="1"/>
</dbReference>
<protein>
    <recommendedName>
        <fullName evidence="5">SMC hinge domain-containing protein</fullName>
    </recommendedName>
</protein>
<dbReference type="InterPro" id="IPR010935">
    <property type="entry name" value="SMC_hinge"/>
</dbReference>
<gene>
    <name evidence="6" type="ORF">H696_05218</name>
</gene>
<dbReference type="InterPro" id="IPR003395">
    <property type="entry name" value="RecF/RecN/SMC_N"/>
</dbReference>
<evidence type="ECO:0000313" key="6">
    <source>
        <dbReference type="EMBL" id="KCV68299.1"/>
    </source>
</evidence>
<dbReference type="GeneID" id="20529943"/>
<dbReference type="Pfam" id="PF06470">
    <property type="entry name" value="SMC_hinge"/>
    <property type="match status" value="1"/>
</dbReference>
<evidence type="ECO:0000256" key="3">
    <source>
        <dbReference type="SAM" id="Coils"/>
    </source>
</evidence>
<dbReference type="EMBL" id="KB932209">
    <property type="protein sequence ID" value="KCV68299.1"/>
    <property type="molecule type" value="Genomic_DNA"/>
</dbReference>
<accession>A0A058Z1Y6</accession>
<feature type="coiled-coil region" evidence="3">
    <location>
        <begin position="511"/>
        <end position="538"/>
    </location>
</feature>
<name>A0A058Z1Y6_FONAL</name>
<evidence type="ECO:0000256" key="1">
    <source>
        <dbReference type="ARBA" id="ARBA00004123"/>
    </source>
</evidence>
<evidence type="ECO:0000256" key="4">
    <source>
        <dbReference type="SAM" id="MobiDB-lite"/>
    </source>
</evidence>
<dbReference type="SMART" id="SM00968">
    <property type="entry name" value="SMC_hinge"/>
    <property type="match status" value="1"/>
</dbReference>
<organism evidence="6">
    <name type="scientific">Fonticula alba</name>
    <name type="common">Slime mold</name>
    <dbReference type="NCBI Taxonomy" id="691883"/>
    <lineage>
        <taxon>Eukaryota</taxon>
        <taxon>Rotosphaerida</taxon>
        <taxon>Fonticulaceae</taxon>
        <taxon>Fonticula</taxon>
    </lineage>
</organism>
<dbReference type="InterPro" id="IPR036277">
    <property type="entry name" value="SMC_hinge_sf"/>
</dbReference>
<dbReference type="GO" id="GO:0051276">
    <property type="term" value="P:chromosome organization"/>
    <property type="evidence" value="ECO:0007669"/>
    <property type="project" value="InterPro"/>
</dbReference>
<dbReference type="SUPFAM" id="SSF75553">
    <property type="entry name" value="Smc hinge domain"/>
    <property type="match status" value="1"/>
</dbReference>
<feature type="region of interest" description="Disordered" evidence="4">
    <location>
        <begin position="1357"/>
        <end position="1380"/>
    </location>
</feature>
<keyword evidence="7" id="KW-1185">Reference proteome</keyword>
<sequence>MSSLEAPARPYVRFLELSNFKSWRGRHFVGPFSAYTCIVGPNGSGKSNLMDALSFVLGVGTDGQELRGGSDGAELVTRPSMLADPLSGVSQESAPDRGYVALGFCSPDDVVAGPRRMYFLFRMVRLRPAGGVAITHHFGVGSTQVDWDALLSSGGMDSAGTLPPAAGDMTPGTPAARSLVAWSQALPPGQYLALLRRFRLDLAQRGGAVFQGRVHEIARGPAGGPSRGPEHAVTEMIERAAGTAGLVANGYAQTRSAMGQAEKRLRRGRMHASLAEENLKRAASQAAMRERRAHIQVRLLAADIHRAAGAVAEAQAAAEVRRGQLRAAEQDLAAAQARSSEAGRRRADLARRRAALDRRRAEAAGAVQRAERDLAAGRERGRAALAQVQELRQALAKAVADAEAQARAVQSVREQVRFVDGQVAELERAAQQTTSPVDALPPPLRAEYDRRKAQQADACRELAAELARAEADLAVLERAERPFAGRLREAEGVARAADAAAHAARDRAHGAEAALQQLTAAEREFEDLTRTEAALEAEVKVIAEKLAAVAEQAQDRDQRTRLAETISRLRTMYPPADAHAQASYRLASAQSTRPRESGPDGPPGTSAGGGCVYGPLRELVVARERYGPALRAVLGPLAEGIVVDTTDIASRCMDFLRERRAGAATFLPLDRLHEQVTPEYRAQLLERLKATQMRREVILSECFEALSDLAEQESTAGAPAGGPATEARPLQLSLSKRALAVAQHRATDLRLTADRLSAEAARHARRLERLTAEHQTAFGAPLAELSFCAAPSCRAGPDFGRRTSGRCFEEFCRQLGFESVGDLDRAQALATARSVDARASFERVKENLETLLSAEEAAAQRARQAADALRQEYRAAKGAVRAQQEAVAEGGSLHRAILQATAESREADREAADLAAALEAADAQATEAAAEALAQDALASVTILMSAADSSLRRARLQLYSLLRKCRLENVDIPLTDPSRMDFDSSQLIPDDTVLEAACSGLEVSPALQPDEGFSAAALQRELLDLDQRIELRTLREEAETASAESARLRAEFETHRRRFDRWKSIRQCLFGEALQRVLARLSPTYRALTQATVAGATAPEGSAFLQETAAQQADARLVVDNPDEPYLGALRYELRPPGKGYTPVASLSGGERSLAALALLFSVQAASLAPTPELLSTADADTIVQSMAPMAPVPLPGTVAELEATLHRLDLASDTDPGTDHGETGLLAPLPGGPLFTVMDEVDAALDAANVAKLTRFLYYRSRESVLPAPAAPVDPAEPEPPTPAQAQQDRVNSVVRAAGGLVAEDLPQQVVQISLRPRTYARADSLIGVYWDRESLTSRSLVVGLHQQPLLPWTGSAASVSGPTPPEADAPPFETPGR</sequence>
<reference evidence="6" key="1">
    <citation type="submission" date="2013-04" db="EMBL/GenBank/DDBJ databases">
        <title>The Genome Sequence of Fonticula alba ATCC 38817.</title>
        <authorList>
            <consortium name="The Broad Institute Genomics Platform"/>
            <person name="Russ C."/>
            <person name="Cuomo C."/>
            <person name="Burger G."/>
            <person name="Gray M.W."/>
            <person name="Holland P.W.H."/>
            <person name="King N."/>
            <person name="Lang F.B.F."/>
            <person name="Roger A.J."/>
            <person name="Ruiz-Trillo I."/>
            <person name="Brown M."/>
            <person name="Walker B."/>
            <person name="Young S."/>
            <person name="Zeng Q."/>
            <person name="Gargeya S."/>
            <person name="Fitzgerald M."/>
            <person name="Haas B."/>
            <person name="Abouelleil A."/>
            <person name="Allen A.W."/>
            <person name="Alvarado L."/>
            <person name="Arachchi H.M."/>
            <person name="Berlin A.M."/>
            <person name="Chapman S.B."/>
            <person name="Gainer-Dewar J."/>
            <person name="Goldberg J."/>
            <person name="Griggs A."/>
            <person name="Gujja S."/>
            <person name="Hansen M."/>
            <person name="Howarth C."/>
            <person name="Imamovic A."/>
            <person name="Ireland A."/>
            <person name="Larimer J."/>
            <person name="McCowan C."/>
            <person name="Murphy C."/>
            <person name="Pearson M."/>
            <person name="Poon T.W."/>
            <person name="Priest M."/>
            <person name="Roberts A."/>
            <person name="Saif S."/>
            <person name="Shea T."/>
            <person name="Sisk P."/>
            <person name="Sykes S."/>
            <person name="Wortman J."/>
            <person name="Nusbaum C."/>
            <person name="Birren B."/>
        </authorList>
    </citation>
    <scope>NUCLEOTIDE SEQUENCE [LARGE SCALE GENOMIC DNA]</scope>
    <source>
        <strain evidence="6">ATCC 38817</strain>
    </source>
</reference>
<feature type="coiled-coil region" evidence="3">
    <location>
        <begin position="1032"/>
        <end position="1059"/>
    </location>
</feature>
<keyword evidence="2 3" id="KW-0175">Coiled coil</keyword>
<dbReference type="GO" id="GO:0005694">
    <property type="term" value="C:chromosome"/>
    <property type="evidence" value="ECO:0007669"/>
    <property type="project" value="InterPro"/>
</dbReference>
<dbReference type="Pfam" id="PF02463">
    <property type="entry name" value="SMC_N"/>
    <property type="match status" value="1"/>
</dbReference>
<comment type="subcellular location">
    <subcellularLocation>
        <location evidence="1">Nucleus</location>
    </subcellularLocation>
</comment>
<dbReference type="GO" id="GO:0005524">
    <property type="term" value="F:ATP binding"/>
    <property type="evidence" value="ECO:0007669"/>
    <property type="project" value="InterPro"/>
</dbReference>
<evidence type="ECO:0000256" key="2">
    <source>
        <dbReference type="ARBA" id="ARBA00023054"/>
    </source>
</evidence>
<dbReference type="RefSeq" id="XP_009497353.1">
    <property type="nucleotide sequence ID" value="XM_009499078.1"/>
</dbReference>
<dbReference type="Gene3D" id="1.20.1060.20">
    <property type="match status" value="1"/>
</dbReference>
<dbReference type="InterPro" id="IPR027417">
    <property type="entry name" value="P-loop_NTPase"/>
</dbReference>
<dbReference type="eggNOG" id="KOG0018">
    <property type="taxonomic scope" value="Eukaryota"/>
</dbReference>
<dbReference type="Proteomes" id="UP000030693">
    <property type="component" value="Unassembled WGS sequence"/>
</dbReference>
<evidence type="ECO:0000259" key="5">
    <source>
        <dbReference type="SMART" id="SM00968"/>
    </source>
</evidence>
<feature type="domain" description="SMC hinge" evidence="5">
    <location>
        <begin position="610"/>
        <end position="694"/>
    </location>
</feature>
<dbReference type="PANTHER" id="PTHR18937">
    <property type="entry name" value="STRUCTURAL MAINTENANCE OF CHROMOSOMES SMC FAMILY MEMBER"/>
    <property type="match status" value="1"/>
</dbReference>
<feature type="coiled-coil region" evidence="3">
    <location>
        <begin position="845"/>
        <end position="931"/>
    </location>
</feature>
<feature type="region of interest" description="Disordered" evidence="4">
    <location>
        <begin position="1270"/>
        <end position="1291"/>
    </location>
</feature>
<dbReference type="GO" id="GO:0005634">
    <property type="term" value="C:nucleus"/>
    <property type="evidence" value="ECO:0007669"/>
    <property type="project" value="UniProtKB-SubCell"/>
</dbReference>
<evidence type="ECO:0000313" key="7">
    <source>
        <dbReference type="Proteomes" id="UP000030693"/>
    </source>
</evidence>
<feature type="region of interest" description="Disordered" evidence="4">
    <location>
        <begin position="581"/>
        <end position="610"/>
    </location>
</feature>
<feature type="coiled-coil region" evidence="3">
    <location>
        <begin position="325"/>
        <end position="479"/>
    </location>
</feature>
<proteinExistence type="predicted"/>
<dbReference type="Gene3D" id="3.40.50.300">
    <property type="entry name" value="P-loop containing nucleotide triphosphate hydrolases"/>
    <property type="match status" value="2"/>
</dbReference>
<dbReference type="STRING" id="691883.A0A058Z1Y6"/>